<accession>A0ABW7YQJ1</accession>
<dbReference type="PROSITE" id="PS50294">
    <property type="entry name" value="WD_REPEATS_REGION"/>
    <property type="match status" value="5"/>
</dbReference>
<dbReference type="RefSeq" id="WP_397081444.1">
    <property type="nucleotide sequence ID" value="NZ_JBITGY010000003.1"/>
</dbReference>
<dbReference type="InterPro" id="IPR011047">
    <property type="entry name" value="Quinoprotein_ADH-like_sf"/>
</dbReference>
<dbReference type="Pfam" id="PF00400">
    <property type="entry name" value="WD40"/>
    <property type="match status" value="7"/>
</dbReference>
<dbReference type="EMBL" id="JBITGY010000003">
    <property type="protein sequence ID" value="MFI6498187.1"/>
    <property type="molecule type" value="Genomic_DNA"/>
</dbReference>
<evidence type="ECO:0000256" key="4">
    <source>
        <dbReference type="SAM" id="Phobius"/>
    </source>
</evidence>
<dbReference type="PROSITE" id="PS50082">
    <property type="entry name" value="WD_REPEATS_2"/>
    <property type="match status" value="6"/>
</dbReference>
<keyword evidence="4" id="KW-1133">Transmembrane helix</keyword>
<dbReference type="Pfam" id="PF20703">
    <property type="entry name" value="nSTAND1"/>
    <property type="match status" value="1"/>
</dbReference>
<dbReference type="PANTHER" id="PTHR44129">
    <property type="entry name" value="WD REPEAT-CONTAINING PROTEIN POP1"/>
    <property type="match status" value="1"/>
</dbReference>
<dbReference type="InterPro" id="IPR015943">
    <property type="entry name" value="WD40/YVTN_repeat-like_dom_sf"/>
</dbReference>
<dbReference type="CDD" id="cd00200">
    <property type="entry name" value="WD40"/>
    <property type="match status" value="2"/>
</dbReference>
<evidence type="ECO:0000256" key="1">
    <source>
        <dbReference type="ARBA" id="ARBA00022574"/>
    </source>
</evidence>
<dbReference type="InterPro" id="IPR020472">
    <property type="entry name" value="WD40_PAC1"/>
</dbReference>
<evidence type="ECO:0000313" key="7">
    <source>
        <dbReference type="Proteomes" id="UP001612741"/>
    </source>
</evidence>
<keyword evidence="2" id="KW-0677">Repeat</keyword>
<dbReference type="SUPFAM" id="SSF50978">
    <property type="entry name" value="WD40 repeat-like"/>
    <property type="match status" value="1"/>
</dbReference>
<dbReference type="PROSITE" id="PS00678">
    <property type="entry name" value="WD_REPEATS_1"/>
    <property type="match status" value="3"/>
</dbReference>
<feature type="repeat" description="WD" evidence="3">
    <location>
        <begin position="1265"/>
        <end position="1291"/>
    </location>
</feature>
<feature type="repeat" description="WD" evidence="3">
    <location>
        <begin position="1064"/>
        <end position="1096"/>
    </location>
</feature>
<keyword evidence="4" id="KW-0472">Membrane</keyword>
<dbReference type="InterPro" id="IPR050349">
    <property type="entry name" value="WD_LIS1/nudF_dynein_reg"/>
</dbReference>
<dbReference type="Proteomes" id="UP001612741">
    <property type="component" value="Unassembled WGS sequence"/>
</dbReference>
<dbReference type="SUPFAM" id="SSF52540">
    <property type="entry name" value="P-loop containing nucleoside triphosphate hydrolases"/>
    <property type="match status" value="1"/>
</dbReference>
<evidence type="ECO:0000256" key="3">
    <source>
        <dbReference type="PROSITE-ProRule" id="PRU00221"/>
    </source>
</evidence>
<dbReference type="Gene3D" id="2.130.10.10">
    <property type="entry name" value="YVTN repeat-like/Quinoprotein amine dehydrogenase"/>
    <property type="match status" value="5"/>
</dbReference>
<organism evidence="6 7">
    <name type="scientific">Nonomuraea typhae</name>
    <dbReference type="NCBI Taxonomy" id="2603600"/>
    <lineage>
        <taxon>Bacteria</taxon>
        <taxon>Bacillati</taxon>
        <taxon>Actinomycetota</taxon>
        <taxon>Actinomycetes</taxon>
        <taxon>Streptosporangiales</taxon>
        <taxon>Streptosporangiaceae</taxon>
        <taxon>Nonomuraea</taxon>
    </lineage>
</organism>
<protein>
    <submittedName>
        <fullName evidence="6">AAA family ATPase</fullName>
    </submittedName>
</protein>
<gene>
    <name evidence="6" type="ORF">ACIBG2_12410</name>
</gene>
<dbReference type="InterPro" id="IPR027417">
    <property type="entry name" value="P-loop_NTPase"/>
</dbReference>
<dbReference type="InterPro" id="IPR049052">
    <property type="entry name" value="nSTAND1"/>
</dbReference>
<evidence type="ECO:0000259" key="5">
    <source>
        <dbReference type="Pfam" id="PF20703"/>
    </source>
</evidence>
<sequence length="1442" mass="153598">MREGVRARIAQYARSAGRQARTWTPPVLLSLLCAGAFGPLLAGAGLAGASLAALTAVGGNVLTDMVKAAIERVRGPSDTEAIQDELERAIRETLEAGGARAESLRAEIATLFRQNQVADAALEAAAETDDRELEHRLAAGLSAVSAQFAEFGFLTTAILTGLARIEAAMDQQRAVDRLSLDLLYQHMAAIAEVRASVLKMSGTRDAPPGTVDRRRWTRGCPYPGLAPFTQDRAEVFYGREKVTGDLIEALARRLHGTGLIMLTGASGVGKSSLLQAGLLPALKHGRLSAESAGWPTAVVRDPTLTGLAEPLAALAGLRVLSVCDDLAKRPGDAGLLVGQAVHTDARRRGRAEGTDRLILIVDQFEQAFTLMDGDQRKAFVTALDSAAASGQALVVIAVRGDHIDRCAAYPTLAEAVRDSLFVVEPMGEQELRHAIAGPADAAGLEFERRLIDTILDELRTAAGDYAGGVLPLLSQAMRATWDHQEGNRLTRAGYERGGGIANAVLTSAESVYDSLAPAPRELTRHLFLLLIAAGEDGRLARLRRTDTDLREGCATYSADDVGTVLAAFAKARLMVRGEGSTEIAHDVLLRAWPRLRDWLESDRADRVLYNQLIHDATAWVKHRQDPAFLYRGTRLADTRAAVERWLADPERYPGVVKNVKSFLEAGRRAAVRNRRYRGFAFTVMAVLLVFALVGAVLAGSYAADVAVQRDEAVSRQLAVDSDRLARTAPFTSAMLAAAAWQRRPTDHARHSLLNVLTHPSRGILGSHGGMVSQVMFSADGTRLATAGGGRMQLWDVATRRPAGPAITGFSQKSVVISHDLSTVAGIDAVSRDTISLWDVATRRRKAVIRSRLSSQSEMALSRDGRTLAVCGFPSSIDLWDVTTRRRGARLTRYVCGTGMAFSPDGSTLIVTPSLSYEGALHVWDVLTGRRRDVFFPEDAGLRSALALSPDGRMLATGDNVGGIRLWDASGAKTSPVKLPGHTGSVTSLAFSPDGSTLAGAGTDQSVRLWDLRTARPRGQPLVDTVHPPHTLAFAPDGRTLAVGSGDGTVQFLDTAIYHEEAGTAMRHDYPVHAAAFGPDGRTLVSGGDDGLVRVWDAATHRPRGRPLRWPGLFVSALALSPDRRTLAVILTGQDDMVDVAHLWDVTTGRPLGPPLDTNGRTVDALTFSPDGHRLITVETDSDSASTIQSWQVTTATRLPPLAAARPEATHALAFSPDGRYLATGNASGGCGSSGGGGRCTVYGSARAENIVHVWDARDGRGTRTLRGHRAPINAIAFSPDSHLIATGSGDSPTCHYRDTPRNPCVVVSMSGDNTARLWDTATGRQSGPPLVGHTSPIRSLAFSPDGRFLATASVDGTIRLWDVPGRRQLGEPLTGHSGQVNTVAFSPDGSRLVSGGADGTVRLWNVGLPAGPLLSHVCSIVGQAKLAPQDWAVDGELPTPCS</sequence>
<evidence type="ECO:0000256" key="2">
    <source>
        <dbReference type="ARBA" id="ARBA00022737"/>
    </source>
</evidence>
<dbReference type="SUPFAM" id="SSF50998">
    <property type="entry name" value="Quinoprotein alcohol dehydrogenase-like"/>
    <property type="match status" value="1"/>
</dbReference>
<feature type="repeat" description="WD" evidence="3">
    <location>
        <begin position="944"/>
        <end position="976"/>
    </location>
</feature>
<dbReference type="InterPro" id="IPR019775">
    <property type="entry name" value="WD40_repeat_CS"/>
</dbReference>
<feature type="repeat" description="WD" evidence="3">
    <location>
        <begin position="1330"/>
        <end position="1371"/>
    </location>
</feature>
<dbReference type="InterPro" id="IPR036322">
    <property type="entry name" value="WD40_repeat_dom_sf"/>
</dbReference>
<dbReference type="InterPro" id="IPR001680">
    <property type="entry name" value="WD40_rpt"/>
</dbReference>
<feature type="transmembrane region" description="Helical" evidence="4">
    <location>
        <begin position="20"/>
        <end position="38"/>
    </location>
</feature>
<proteinExistence type="predicted"/>
<name>A0ABW7YQJ1_9ACTN</name>
<comment type="caution">
    <text evidence="6">The sequence shown here is derived from an EMBL/GenBank/DDBJ whole genome shotgun (WGS) entry which is preliminary data.</text>
</comment>
<reference evidence="6 7" key="1">
    <citation type="submission" date="2024-10" db="EMBL/GenBank/DDBJ databases">
        <title>The Natural Products Discovery Center: Release of the First 8490 Sequenced Strains for Exploring Actinobacteria Biosynthetic Diversity.</title>
        <authorList>
            <person name="Kalkreuter E."/>
            <person name="Kautsar S.A."/>
            <person name="Yang D."/>
            <person name="Bader C.D."/>
            <person name="Teijaro C.N."/>
            <person name="Fluegel L."/>
            <person name="Davis C.M."/>
            <person name="Simpson J.R."/>
            <person name="Lauterbach L."/>
            <person name="Steele A.D."/>
            <person name="Gui C."/>
            <person name="Meng S."/>
            <person name="Li G."/>
            <person name="Viehrig K."/>
            <person name="Ye F."/>
            <person name="Su P."/>
            <person name="Kiefer A.F."/>
            <person name="Nichols A."/>
            <person name="Cepeda A.J."/>
            <person name="Yan W."/>
            <person name="Fan B."/>
            <person name="Jiang Y."/>
            <person name="Adhikari A."/>
            <person name="Zheng C.-J."/>
            <person name="Schuster L."/>
            <person name="Cowan T.M."/>
            <person name="Smanski M.J."/>
            <person name="Chevrette M.G."/>
            <person name="De Carvalho L.P.S."/>
            <person name="Shen B."/>
        </authorList>
    </citation>
    <scope>NUCLEOTIDE SEQUENCE [LARGE SCALE GENOMIC DNA]</scope>
    <source>
        <strain evidence="6 7">NPDC050545</strain>
    </source>
</reference>
<feature type="domain" description="Novel STAND NTPase 1" evidence="5">
    <location>
        <begin position="221"/>
        <end position="626"/>
    </location>
</feature>
<keyword evidence="7" id="KW-1185">Reference proteome</keyword>
<feature type="repeat" description="WD" evidence="3">
    <location>
        <begin position="1373"/>
        <end position="1406"/>
    </location>
</feature>
<dbReference type="PRINTS" id="PR00320">
    <property type="entry name" value="GPROTEINBRPT"/>
</dbReference>
<keyword evidence="4" id="KW-0812">Transmembrane</keyword>
<dbReference type="SUPFAM" id="SSF50969">
    <property type="entry name" value="YVTN repeat-like/Quinoprotein amine dehydrogenase"/>
    <property type="match status" value="1"/>
</dbReference>
<evidence type="ECO:0000313" key="6">
    <source>
        <dbReference type="EMBL" id="MFI6498187.1"/>
    </source>
</evidence>
<feature type="repeat" description="WD" evidence="3">
    <location>
        <begin position="978"/>
        <end position="1019"/>
    </location>
</feature>
<dbReference type="InterPro" id="IPR011044">
    <property type="entry name" value="Quino_amine_DH_bsu"/>
</dbReference>
<feature type="transmembrane region" description="Helical" evidence="4">
    <location>
        <begin position="678"/>
        <end position="703"/>
    </location>
</feature>
<dbReference type="SMART" id="SM00320">
    <property type="entry name" value="WD40"/>
    <property type="match status" value="11"/>
</dbReference>
<keyword evidence="1 3" id="KW-0853">WD repeat</keyword>